<dbReference type="Pfam" id="PF04191">
    <property type="entry name" value="PEMT"/>
    <property type="match status" value="1"/>
</dbReference>
<proteinExistence type="predicted"/>
<comment type="caution">
    <text evidence="6">The sequence shown here is derived from an EMBL/GenBank/DDBJ whole genome shotgun (WGS) entry which is preliminary data.</text>
</comment>
<evidence type="ECO:0000313" key="6">
    <source>
        <dbReference type="EMBL" id="OWP50007.1"/>
    </source>
</evidence>
<sequence length="149" mass="16560">MDWLEHRIPPPLVVFITGVLMWLAVRPVAPLGHRAWLALLVALAGVAVCLAGVASFRRARTTVNPLKPESASSLVVSGIYRHTRNPMYLGFAIMLLGWCVFLGSALAVLGVAAFVLYIGRFQIRPEERALRELFGAQFDAFCTRVRRWV</sequence>
<name>A0A246F8N9_PSENT</name>
<evidence type="ECO:0000313" key="7">
    <source>
        <dbReference type="Proteomes" id="UP000198145"/>
    </source>
</evidence>
<keyword evidence="6" id="KW-0808">Transferase</keyword>
<keyword evidence="6" id="KW-0489">Methyltransferase</keyword>
<feature type="transmembrane region" description="Helical" evidence="5">
    <location>
        <begin position="36"/>
        <end position="56"/>
    </location>
</feature>
<feature type="transmembrane region" description="Helical" evidence="5">
    <location>
        <begin position="88"/>
        <end position="118"/>
    </location>
</feature>
<dbReference type="RefSeq" id="WP_088418796.1">
    <property type="nucleotide sequence ID" value="NZ_NJBA01000005.1"/>
</dbReference>
<evidence type="ECO:0000256" key="5">
    <source>
        <dbReference type="SAM" id="Phobius"/>
    </source>
</evidence>
<evidence type="ECO:0000256" key="1">
    <source>
        <dbReference type="ARBA" id="ARBA00004127"/>
    </source>
</evidence>
<protein>
    <submittedName>
        <fullName evidence="6">Protein-S-isoprenylcysteine methyltransferase</fullName>
    </submittedName>
</protein>
<dbReference type="GO" id="GO:0012505">
    <property type="term" value="C:endomembrane system"/>
    <property type="evidence" value="ECO:0007669"/>
    <property type="project" value="UniProtKB-SubCell"/>
</dbReference>
<dbReference type="AlphaFoldDB" id="A0A246F8N9"/>
<dbReference type="Proteomes" id="UP000198145">
    <property type="component" value="Unassembled WGS sequence"/>
</dbReference>
<comment type="subcellular location">
    <subcellularLocation>
        <location evidence="1">Endomembrane system</location>
        <topology evidence="1">Multi-pass membrane protein</topology>
    </subcellularLocation>
</comment>
<dbReference type="PANTHER" id="PTHR12714:SF24">
    <property type="entry name" value="SLR1182 PROTEIN"/>
    <property type="match status" value="1"/>
</dbReference>
<keyword evidence="4 5" id="KW-0472">Membrane</keyword>
<evidence type="ECO:0000256" key="4">
    <source>
        <dbReference type="ARBA" id="ARBA00023136"/>
    </source>
</evidence>
<evidence type="ECO:0000256" key="3">
    <source>
        <dbReference type="ARBA" id="ARBA00022989"/>
    </source>
</evidence>
<accession>A0A246F8N9</accession>
<dbReference type="Gene3D" id="1.20.120.1630">
    <property type="match status" value="1"/>
</dbReference>
<dbReference type="PANTHER" id="PTHR12714">
    <property type="entry name" value="PROTEIN-S ISOPRENYLCYSTEINE O-METHYLTRANSFERASE"/>
    <property type="match status" value="1"/>
</dbReference>
<organism evidence="6 7">
    <name type="scientific">Pseudomonas nitroreducens</name>
    <dbReference type="NCBI Taxonomy" id="46680"/>
    <lineage>
        <taxon>Bacteria</taxon>
        <taxon>Pseudomonadati</taxon>
        <taxon>Pseudomonadota</taxon>
        <taxon>Gammaproteobacteria</taxon>
        <taxon>Pseudomonadales</taxon>
        <taxon>Pseudomonadaceae</taxon>
        <taxon>Pseudomonas</taxon>
    </lineage>
</organism>
<dbReference type="InterPro" id="IPR007318">
    <property type="entry name" value="Phopholipid_MeTrfase"/>
</dbReference>
<feature type="transmembrane region" description="Helical" evidence="5">
    <location>
        <begin position="12"/>
        <end position="29"/>
    </location>
</feature>
<keyword evidence="2 5" id="KW-0812">Transmembrane</keyword>
<dbReference type="STRING" id="46680.GCA_000807755_01863"/>
<dbReference type="EMBL" id="NJBA01000005">
    <property type="protein sequence ID" value="OWP50007.1"/>
    <property type="molecule type" value="Genomic_DNA"/>
</dbReference>
<dbReference type="GO" id="GO:0032259">
    <property type="term" value="P:methylation"/>
    <property type="evidence" value="ECO:0007669"/>
    <property type="project" value="UniProtKB-KW"/>
</dbReference>
<dbReference type="eggNOG" id="COG2020">
    <property type="taxonomic scope" value="Bacteria"/>
</dbReference>
<evidence type="ECO:0000256" key="2">
    <source>
        <dbReference type="ARBA" id="ARBA00022692"/>
    </source>
</evidence>
<gene>
    <name evidence="6" type="ORF">CEG18_16340</name>
</gene>
<keyword evidence="3 5" id="KW-1133">Transmembrane helix</keyword>
<reference evidence="6 7" key="1">
    <citation type="submission" date="2017-06" db="EMBL/GenBank/DDBJ databases">
        <title>Draft genome of Pseudomonas nitroreducens DF05.</title>
        <authorList>
            <person name="Iyer R."/>
        </authorList>
    </citation>
    <scope>NUCLEOTIDE SEQUENCE [LARGE SCALE GENOMIC DNA]</scope>
    <source>
        <strain evidence="6 7">DF05</strain>
    </source>
</reference>
<dbReference type="GO" id="GO:0008168">
    <property type="term" value="F:methyltransferase activity"/>
    <property type="evidence" value="ECO:0007669"/>
    <property type="project" value="UniProtKB-KW"/>
</dbReference>